<comment type="caution">
    <text evidence="2">The sequence shown here is derived from an EMBL/GenBank/DDBJ whole genome shotgun (WGS) entry which is preliminary data.</text>
</comment>
<gene>
    <name evidence="2" type="ORF">PGT21_032230</name>
    <name evidence="3" type="ORF">PGTUg99_018732</name>
</gene>
<reference evidence="4 5" key="1">
    <citation type="submission" date="2019-05" db="EMBL/GenBank/DDBJ databases">
        <title>Emergence of the Ug99 lineage of the wheat stem rust pathogen through somatic hybridization.</title>
        <authorList>
            <person name="Li F."/>
            <person name="Upadhyaya N.M."/>
            <person name="Sperschneider J."/>
            <person name="Matny O."/>
            <person name="Nguyen-Phuc H."/>
            <person name="Mago R."/>
            <person name="Raley C."/>
            <person name="Miller M.E."/>
            <person name="Silverstein K.A.T."/>
            <person name="Henningsen E."/>
            <person name="Hirsch C.D."/>
            <person name="Visser B."/>
            <person name="Pretorius Z.A."/>
            <person name="Steffenson B.J."/>
            <person name="Schwessinger B."/>
            <person name="Dodds P.N."/>
            <person name="Figueroa M."/>
        </authorList>
    </citation>
    <scope>NUCLEOTIDE SEQUENCE [LARGE SCALE GENOMIC DNA]</scope>
    <source>
        <strain evidence="2">21-0</strain>
        <strain evidence="3 5">Ug99</strain>
    </source>
</reference>
<evidence type="ECO:0000256" key="1">
    <source>
        <dbReference type="SAM" id="Coils"/>
    </source>
</evidence>
<keyword evidence="4" id="KW-1185">Reference proteome</keyword>
<dbReference type="OrthoDB" id="10293008at2759"/>
<dbReference type="EMBL" id="VDEP01000106">
    <property type="protein sequence ID" value="KAA1130785.1"/>
    <property type="molecule type" value="Genomic_DNA"/>
</dbReference>
<evidence type="ECO:0000313" key="5">
    <source>
        <dbReference type="Proteomes" id="UP000325313"/>
    </source>
</evidence>
<evidence type="ECO:0000313" key="4">
    <source>
        <dbReference type="Proteomes" id="UP000324748"/>
    </source>
</evidence>
<protein>
    <submittedName>
        <fullName evidence="2">Uncharacterized protein</fullName>
    </submittedName>
</protein>
<sequence>MTGAIRPVSGQTKSPRLIAYEKHRKELQEYESRLAAQREAELEAKRAVYQARRHAEAIKRLSKLSRQKTPYCFHPNTVNPLKPSILYNRVNAARAEIDTDDTSLSMDTEERRCTTPMTGCESKSTIRGLEDEIRDMKAKEYDAGKRLASLSNEIDLTRAGYRAFAATGEAGLLPAQLSTPKVPIWFWNPADIEVFENKFKERALASEEEQLASQLASIKLEREIVGSSTLALEEDKLTSRLDSIQGERTRLLSVIPNSQENDNNIGDRSHQAPKIRIMGVF</sequence>
<accession>A0A5B0QJE8</accession>
<keyword evidence="1" id="KW-0175">Coiled coil</keyword>
<name>A0A5B0QJE8_PUCGR</name>
<dbReference type="Proteomes" id="UP000324748">
    <property type="component" value="Unassembled WGS sequence"/>
</dbReference>
<dbReference type="EMBL" id="VSWC01000015">
    <property type="protein sequence ID" value="KAA1113471.1"/>
    <property type="molecule type" value="Genomic_DNA"/>
</dbReference>
<dbReference type="Proteomes" id="UP000325313">
    <property type="component" value="Unassembled WGS sequence"/>
</dbReference>
<evidence type="ECO:0000313" key="3">
    <source>
        <dbReference type="EMBL" id="KAA1130785.1"/>
    </source>
</evidence>
<organism evidence="2 4">
    <name type="scientific">Puccinia graminis f. sp. tritici</name>
    <dbReference type="NCBI Taxonomy" id="56615"/>
    <lineage>
        <taxon>Eukaryota</taxon>
        <taxon>Fungi</taxon>
        <taxon>Dikarya</taxon>
        <taxon>Basidiomycota</taxon>
        <taxon>Pucciniomycotina</taxon>
        <taxon>Pucciniomycetes</taxon>
        <taxon>Pucciniales</taxon>
        <taxon>Pucciniaceae</taxon>
        <taxon>Puccinia</taxon>
    </lineage>
</organism>
<dbReference type="AlphaFoldDB" id="A0A5B0QJE8"/>
<proteinExistence type="predicted"/>
<evidence type="ECO:0000313" key="2">
    <source>
        <dbReference type="EMBL" id="KAA1113471.1"/>
    </source>
</evidence>
<feature type="coiled-coil region" evidence="1">
    <location>
        <begin position="20"/>
        <end position="47"/>
    </location>
</feature>